<reference evidence="11" key="1">
    <citation type="journal article" date="2019" name="Int. J. Syst. Evol. Microbiol.">
        <title>The Global Catalogue of Microorganisms (GCM) 10K type strain sequencing project: providing services to taxonomists for standard genome sequencing and annotation.</title>
        <authorList>
            <consortium name="The Broad Institute Genomics Platform"/>
            <consortium name="The Broad Institute Genome Sequencing Center for Infectious Disease"/>
            <person name="Wu L."/>
            <person name="Ma J."/>
        </authorList>
    </citation>
    <scope>NUCLEOTIDE SEQUENCE [LARGE SCALE GENOMIC DNA]</scope>
    <source>
        <strain evidence="11">JCM 4316</strain>
    </source>
</reference>
<keyword evidence="4" id="KW-0045">Antibiotic biosynthesis</keyword>
<name>A0ABP5TGQ3_9ACTN</name>
<feature type="domain" description="Ketosynthase family 3 (KS3)" evidence="9">
    <location>
        <begin position="3"/>
        <end position="419"/>
    </location>
</feature>
<organism evidence="10 11">
    <name type="scientific">Streptomyces cuspidosporus</name>
    <dbReference type="NCBI Taxonomy" id="66882"/>
    <lineage>
        <taxon>Bacteria</taxon>
        <taxon>Bacillati</taxon>
        <taxon>Actinomycetota</taxon>
        <taxon>Actinomycetes</taxon>
        <taxon>Kitasatosporales</taxon>
        <taxon>Streptomycetaceae</taxon>
        <taxon>Streptomyces</taxon>
    </lineage>
</organism>
<keyword evidence="6" id="KW-0012">Acyltransferase</keyword>
<proteinExistence type="predicted"/>
<evidence type="ECO:0000259" key="9">
    <source>
        <dbReference type="PROSITE" id="PS52004"/>
    </source>
</evidence>
<dbReference type="PROSITE" id="PS52004">
    <property type="entry name" value="KS3_2"/>
    <property type="match status" value="1"/>
</dbReference>
<dbReference type="InterPro" id="IPR020806">
    <property type="entry name" value="PKS_PP-bd"/>
</dbReference>
<dbReference type="InterPro" id="IPR001031">
    <property type="entry name" value="Thioesterase"/>
</dbReference>
<dbReference type="PROSITE" id="PS50075">
    <property type="entry name" value="CARRIER"/>
    <property type="match status" value="1"/>
</dbReference>
<evidence type="ECO:0000313" key="11">
    <source>
        <dbReference type="Proteomes" id="UP001500253"/>
    </source>
</evidence>
<accession>A0ABP5TGQ3</accession>
<dbReference type="InterPro" id="IPR014043">
    <property type="entry name" value="Acyl_transferase_dom"/>
</dbReference>
<dbReference type="InterPro" id="IPR009081">
    <property type="entry name" value="PP-bd_ACP"/>
</dbReference>
<dbReference type="SMART" id="SM00827">
    <property type="entry name" value="PKS_AT"/>
    <property type="match status" value="1"/>
</dbReference>
<dbReference type="Pfam" id="PF02801">
    <property type="entry name" value="Ketoacyl-synt_C"/>
    <property type="match status" value="1"/>
</dbReference>
<dbReference type="InterPro" id="IPR013217">
    <property type="entry name" value="Methyltransf_12"/>
</dbReference>
<protein>
    <recommendedName>
        <fullName evidence="12">Carrier domain-containing protein</fullName>
    </recommendedName>
</protein>
<keyword evidence="11" id="KW-1185">Reference proteome</keyword>
<dbReference type="RefSeq" id="WP_346176304.1">
    <property type="nucleotide sequence ID" value="NZ_BAAASD010000020.1"/>
</dbReference>
<dbReference type="PROSITE" id="PS00606">
    <property type="entry name" value="KS3_1"/>
    <property type="match status" value="1"/>
</dbReference>
<keyword evidence="3" id="KW-0808">Transferase</keyword>
<dbReference type="Proteomes" id="UP001500253">
    <property type="component" value="Unassembled WGS sequence"/>
</dbReference>
<evidence type="ECO:0000256" key="3">
    <source>
        <dbReference type="ARBA" id="ARBA00022679"/>
    </source>
</evidence>
<dbReference type="InterPro" id="IPR001227">
    <property type="entry name" value="Ac_transferase_dom_sf"/>
</dbReference>
<gene>
    <name evidence="10" type="ORF">GCM10010246_46070</name>
</gene>
<dbReference type="InterPro" id="IPR036736">
    <property type="entry name" value="ACP-like_sf"/>
</dbReference>
<dbReference type="Pfam" id="PF16197">
    <property type="entry name" value="KAsynt_C_assoc"/>
    <property type="match status" value="1"/>
</dbReference>
<evidence type="ECO:0000256" key="2">
    <source>
        <dbReference type="ARBA" id="ARBA00022553"/>
    </source>
</evidence>
<dbReference type="InterPro" id="IPR032821">
    <property type="entry name" value="PKS_assoc"/>
</dbReference>
<dbReference type="InterPro" id="IPR029063">
    <property type="entry name" value="SAM-dependent_MTases_sf"/>
</dbReference>
<keyword evidence="5" id="KW-0511">Multifunctional enzyme</keyword>
<evidence type="ECO:0000256" key="1">
    <source>
        <dbReference type="ARBA" id="ARBA00022450"/>
    </source>
</evidence>
<dbReference type="PANTHER" id="PTHR43775:SF37">
    <property type="entry name" value="SI:DKEY-61P9.11"/>
    <property type="match status" value="1"/>
</dbReference>
<dbReference type="SUPFAM" id="SSF47336">
    <property type="entry name" value="ACP-like"/>
    <property type="match status" value="1"/>
</dbReference>
<dbReference type="SMART" id="SM00824">
    <property type="entry name" value="PKS_TE"/>
    <property type="match status" value="1"/>
</dbReference>
<dbReference type="InterPro" id="IPR016039">
    <property type="entry name" value="Thiolase-like"/>
</dbReference>
<evidence type="ECO:0008006" key="12">
    <source>
        <dbReference type="Google" id="ProtNLM"/>
    </source>
</evidence>
<dbReference type="Pfam" id="PF00975">
    <property type="entry name" value="Thioesterase"/>
    <property type="match status" value="1"/>
</dbReference>
<dbReference type="PROSITE" id="PS00012">
    <property type="entry name" value="PHOSPHOPANTETHEINE"/>
    <property type="match status" value="1"/>
</dbReference>
<dbReference type="Pfam" id="PF00109">
    <property type="entry name" value="ketoacyl-synt"/>
    <property type="match status" value="1"/>
</dbReference>
<feature type="compositionally biased region" description="Low complexity" evidence="7">
    <location>
        <begin position="1300"/>
        <end position="1315"/>
    </location>
</feature>
<feature type="region of interest" description="Disordered" evidence="7">
    <location>
        <begin position="906"/>
        <end position="925"/>
    </location>
</feature>
<keyword evidence="2" id="KW-0597">Phosphoprotein</keyword>
<dbReference type="Gene3D" id="3.40.47.10">
    <property type="match status" value="1"/>
</dbReference>
<dbReference type="Gene3D" id="3.40.50.150">
    <property type="entry name" value="Vaccinia Virus protein VP39"/>
    <property type="match status" value="1"/>
</dbReference>
<sequence length="1656" mass="173565">MHEDAVAIIGMACRLPGAGDVRAFWDNLVAGRDTVSRFTPDQLAAAGIDRRLAERPDFVAARGVVAGADRFDWSFFGYSLGEARGIDPQQRVFLECASTALDDAAMDPHRFPGPIGVFAGCDAVPLGSSQEELVAQTLGRDKDFLATRAAYKLRLTGPALTVQTACSTSLVAVHQAVQSLLGYECDAALAGGVGLFFPQVTGHVYEEGGILSPDGHCRPFDADAAGTVSSSGAGVVVLRRLEDALRDGDRVVAVIRGTAINNDGGDKAGFTAPSPGGQRDVILAALGRADVDPADIGYVEAHGTATRLGDPVEVAALTAAFRATTDAVASCALGAVKGNIGHTGSASGVSGLIKTALTLWHRELVPTAHFRRPNPLMKLDTTPFTVADRHGPWPEGRPALAGVSSFGVGGTNAHAVLEAAPTPRPTRAGARGPRLLALSAASPEALRRARTDLARRLRDTPAPPLDEVARTLADGRRRYAHRATVVARDVERAAEALEEPGTDGSAEAVESVGSAGVAFLYPGQGTLRPGGAAAGAYAVLPAFAEAFDEVRAWALREAGTDLSALLRPGTPADWYHDPVHQQLGLFAVGHALTRTLAGWDIRPTAVMGNSIGEYAAALAAGVWELPDALELVHTRALATRDTAPGRMLAVELVRDGAREAVAEALAGLPEPRPTLAVDGHDRLVISGSPEAVGRLAERLDGLPTRVLETRRAFHSARMAPAAAALRTRVARVTARAPRVPLVSNVTGGWATPDEVASADYWAAQLTGTVRLRQGLDTLLSGGAEVFVELGPGASMSRAVRDHPGHAGRPTTVPLLDGATDDAEARVLEAVGRLWEAGLDVEVGQFAGESRQRCSLPPHPLDSRPCGTGTDRPAGHVPTATGPTPAPAPTPTAPPAPHQATARRIADALPDPPPADRPTLPQRPGLVRRLDAYTAALATRLGLRIGRLGPGDAVSARDLTDRLAGGGKLTGPARLVVRAMTEHGFLTEHATDTAGGTDVARGGGRLLVPDDIEERLRAALDPSGLEEVRGLRRMLDHCADAYPEVLAGRREPVSVLYPDGDDTFLRACLTDNSVDVADAGPCLDQLAAAVAAARGPGRADRPLRVLEVGGGSGELTGRVLESWPAHPQDLYTFTDISSLALSRARERAAGPAWRQVRCARLDLARDPGPQGFPAAGFDVVLAYNALHVVPDLPATLRRLRGLLASGGWLGAVEVTRVALWTHFMWGLAPGWWGFADDLRADSVHLPADGWRRALRDAGFSEVAVVERPPADHAVLLASVEEAAATPDGPHPAPEPPQAVTRAGVPAPASAPARAAAPDGGRAALAAVWTRLLGTSSARDEDDFFALGGDSLMAVRLRGRIHEELRIAVPLAEFLERPTFGSLVALAEHGERAGSTDNADTVQRAGGARPVSVPAAPRELVRFQEGGPGVPLFLAAPAAGSALCYREFARALGGDRPVYGIDAPGLLGGAPTPDRVEDLADHHIRVLRAVRPNGPYALGGWSVGGLVAHEMAARLERAGERVELLLFLDGFAPDSGGRPLGSAPQHLAAGLWHQALVALQVGPAGRAVRSVPGVSRVFRAYLRAMLRYRPRPVSCRTVLFKAGLTHRTEARLRASLSALHPGGLTVLPCSGRHWTLLAEPHASALAHQVRRALDGPER</sequence>
<feature type="region of interest" description="Disordered" evidence="7">
    <location>
        <begin position="848"/>
        <end position="900"/>
    </location>
</feature>
<dbReference type="CDD" id="cd00833">
    <property type="entry name" value="PKS"/>
    <property type="match status" value="1"/>
</dbReference>
<dbReference type="Gene3D" id="1.10.1200.10">
    <property type="entry name" value="ACP-like"/>
    <property type="match status" value="1"/>
</dbReference>
<dbReference type="CDD" id="cd02440">
    <property type="entry name" value="AdoMet_MTases"/>
    <property type="match status" value="1"/>
</dbReference>
<evidence type="ECO:0000256" key="6">
    <source>
        <dbReference type="ARBA" id="ARBA00023315"/>
    </source>
</evidence>
<evidence type="ECO:0000256" key="4">
    <source>
        <dbReference type="ARBA" id="ARBA00023194"/>
    </source>
</evidence>
<dbReference type="SMART" id="SM00825">
    <property type="entry name" value="PKS_KS"/>
    <property type="match status" value="1"/>
</dbReference>
<dbReference type="SUPFAM" id="SSF53901">
    <property type="entry name" value="Thiolase-like"/>
    <property type="match status" value="1"/>
</dbReference>
<evidence type="ECO:0000256" key="7">
    <source>
        <dbReference type="SAM" id="MobiDB-lite"/>
    </source>
</evidence>
<dbReference type="InterPro" id="IPR014030">
    <property type="entry name" value="Ketoacyl_synth_N"/>
</dbReference>
<dbReference type="Gene3D" id="3.40.366.10">
    <property type="entry name" value="Malonyl-Coenzyme A Acyl Carrier Protein, domain 2"/>
    <property type="match status" value="1"/>
</dbReference>
<dbReference type="SMART" id="SM00823">
    <property type="entry name" value="PKS_PP"/>
    <property type="match status" value="1"/>
</dbReference>
<dbReference type="Gene3D" id="3.40.50.1820">
    <property type="entry name" value="alpha/beta hydrolase"/>
    <property type="match status" value="1"/>
</dbReference>
<comment type="caution">
    <text evidence="10">The sequence shown here is derived from an EMBL/GenBank/DDBJ whole genome shotgun (WGS) entry which is preliminary data.</text>
</comment>
<dbReference type="InterPro" id="IPR020841">
    <property type="entry name" value="PKS_Beta-ketoAc_synthase_dom"/>
</dbReference>
<feature type="compositionally biased region" description="Pro residues" evidence="7">
    <location>
        <begin position="883"/>
        <end position="896"/>
    </location>
</feature>
<dbReference type="InterPro" id="IPR006162">
    <property type="entry name" value="Ppantetheine_attach_site"/>
</dbReference>
<evidence type="ECO:0000259" key="8">
    <source>
        <dbReference type="PROSITE" id="PS50075"/>
    </source>
</evidence>
<dbReference type="InterPro" id="IPR020802">
    <property type="entry name" value="TesA-like"/>
</dbReference>
<feature type="region of interest" description="Disordered" evidence="7">
    <location>
        <begin position="1281"/>
        <end position="1315"/>
    </location>
</feature>
<dbReference type="Pfam" id="PF00698">
    <property type="entry name" value="Acyl_transf_1"/>
    <property type="match status" value="1"/>
</dbReference>
<keyword evidence="1" id="KW-0596">Phosphopantetheine</keyword>
<evidence type="ECO:0000313" key="10">
    <source>
        <dbReference type="EMBL" id="GAA2352222.1"/>
    </source>
</evidence>
<dbReference type="InterPro" id="IPR014031">
    <property type="entry name" value="Ketoacyl_synth_C"/>
</dbReference>
<feature type="region of interest" description="Disordered" evidence="7">
    <location>
        <begin position="797"/>
        <end position="816"/>
    </location>
</feature>
<dbReference type="InterPro" id="IPR029058">
    <property type="entry name" value="AB_hydrolase_fold"/>
</dbReference>
<dbReference type="Gene3D" id="3.30.70.250">
    <property type="entry name" value="Malonyl-CoA ACP transacylase, ACP-binding"/>
    <property type="match status" value="1"/>
</dbReference>
<dbReference type="Gene3D" id="3.30.70.3290">
    <property type="match status" value="1"/>
</dbReference>
<dbReference type="EMBL" id="BAAASD010000020">
    <property type="protein sequence ID" value="GAA2352222.1"/>
    <property type="molecule type" value="Genomic_DNA"/>
</dbReference>
<feature type="region of interest" description="Disordered" evidence="7">
    <location>
        <begin position="1389"/>
        <end position="1408"/>
    </location>
</feature>
<dbReference type="InterPro" id="IPR016035">
    <property type="entry name" value="Acyl_Trfase/lysoPLipase"/>
</dbReference>
<feature type="domain" description="Carrier" evidence="8">
    <location>
        <begin position="1314"/>
        <end position="1389"/>
    </location>
</feature>
<dbReference type="SUPFAM" id="SSF53335">
    <property type="entry name" value="S-adenosyl-L-methionine-dependent methyltransferases"/>
    <property type="match status" value="1"/>
</dbReference>
<dbReference type="SUPFAM" id="SSF53474">
    <property type="entry name" value="alpha/beta-Hydrolases"/>
    <property type="match status" value="1"/>
</dbReference>
<dbReference type="SUPFAM" id="SSF52151">
    <property type="entry name" value="FabD/lysophospholipase-like"/>
    <property type="match status" value="1"/>
</dbReference>
<dbReference type="Pfam" id="PF08242">
    <property type="entry name" value="Methyltransf_12"/>
    <property type="match status" value="1"/>
</dbReference>
<dbReference type="InterPro" id="IPR050091">
    <property type="entry name" value="PKS_NRPS_Biosynth_Enz"/>
</dbReference>
<dbReference type="PANTHER" id="PTHR43775">
    <property type="entry name" value="FATTY ACID SYNTHASE"/>
    <property type="match status" value="1"/>
</dbReference>
<dbReference type="InterPro" id="IPR018201">
    <property type="entry name" value="Ketoacyl_synth_AS"/>
</dbReference>
<evidence type="ECO:0000256" key="5">
    <source>
        <dbReference type="ARBA" id="ARBA00023268"/>
    </source>
</evidence>
<dbReference type="Pfam" id="PF00550">
    <property type="entry name" value="PP-binding"/>
    <property type="match status" value="1"/>
</dbReference>